<dbReference type="Proteomes" id="UP001564657">
    <property type="component" value="Unassembled WGS sequence"/>
</dbReference>
<keyword evidence="1" id="KW-0479">Metal-binding</keyword>
<dbReference type="InterPro" id="IPR007525">
    <property type="entry name" value="FrhB_FdhB_C"/>
</dbReference>
<evidence type="ECO:0000313" key="5">
    <source>
        <dbReference type="EMBL" id="MEY8000624.1"/>
    </source>
</evidence>
<dbReference type="EMBL" id="JBGEWD010000009">
    <property type="protein sequence ID" value="MEY8000624.1"/>
    <property type="molecule type" value="Genomic_DNA"/>
</dbReference>
<keyword evidence="3" id="KW-0411">Iron-sulfur</keyword>
<dbReference type="Pfam" id="PF13187">
    <property type="entry name" value="Fer4_9"/>
    <property type="match status" value="1"/>
</dbReference>
<feature type="domain" description="4Fe-4S ferredoxin-type" evidence="4">
    <location>
        <begin position="46"/>
        <end position="75"/>
    </location>
</feature>
<dbReference type="Gene3D" id="3.30.70.20">
    <property type="match status" value="1"/>
</dbReference>
<keyword evidence="2" id="KW-0408">Iron</keyword>
<dbReference type="InterPro" id="IPR017896">
    <property type="entry name" value="4Fe4S_Fe-S-bd"/>
</dbReference>
<accession>A0ABV4BPB6</accession>
<dbReference type="SUPFAM" id="SSF54862">
    <property type="entry name" value="4Fe-4S ferredoxins"/>
    <property type="match status" value="1"/>
</dbReference>
<evidence type="ECO:0000313" key="6">
    <source>
        <dbReference type="Proteomes" id="UP001564657"/>
    </source>
</evidence>
<gene>
    <name evidence="5" type="ORF">AB8U03_10515</name>
</gene>
<sequence>MNENVRFKGEPAFSILTKEKCTGCFGCENSCKFKAIKMTLSQEGFYFPEIDTERCIKCGKCALNCPVLNFKSHNFGENYVKVYASFSRDDKVRFESSSGGIFTEMAQEIIEAGGIVFGAAWEKDLSVKHLQIKDRKGLSKLRSSKYIQSNLEGIYLEVVKAAETEGKKVLFTGTPCQAAALRTFTNSENLLIVDVLCHGVPSKVVFDEYIKYISNNDEVVSYNFRDKANGWSKYGVKAKMGNGKIYKCITRKDPFFHGFICDLYSNLSCYDCKFASIPRVGDVTIGDFWKAPQEIMDERGVSVVIANNHRGEKFLEKLYSKNKIDLHPRKLSEALKGNSRICNGFLNMRKNREEILKTVKKRGFIYIAENYINKTKRYVLDK</sequence>
<evidence type="ECO:0000256" key="3">
    <source>
        <dbReference type="ARBA" id="ARBA00023014"/>
    </source>
</evidence>
<dbReference type="Pfam" id="PF04432">
    <property type="entry name" value="FrhB_FdhB_C"/>
    <property type="match status" value="1"/>
</dbReference>
<keyword evidence="6" id="KW-1185">Reference proteome</keyword>
<feature type="domain" description="4Fe-4S ferredoxin-type" evidence="4">
    <location>
        <begin position="11"/>
        <end position="41"/>
    </location>
</feature>
<dbReference type="PROSITE" id="PS51379">
    <property type="entry name" value="4FE4S_FER_2"/>
    <property type="match status" value="2"/>
</dbReference>
<dbReference type="RefSeq" id="WP_369704517.1">
    <property type="nucleotide sequence ID" value="NZ_JBGEWD010000009.1"/>
</dbReference>
<protein>
    <submittedName>
        <fullName evidence="5">Coenzyme F420 hydrogenase/dehydrogenase, beta subunit C-terminal domain</fullName>
    </submittedName>
</protein>
<organism evidence="5 6">
    <name type="scientific">Clostridium moutaii</name>
    <dbReference type="NCBI Taxonomy" id="3240932"/>
    <lineage>
        <taxon>Bacteria</taxon>
        <taxon>Bacillati</taxon>
        <taxon>Bacillota</taxon>
        <taxon>Clostridia</taxon>
        <taxon>Eubacteriales</taxon>
        <taxon>Clostridiaceae</taxon>
        <taxon>Clostridium</taxon>
    </lineage>
</organism>
<evidence type="ECO:0000259" key="4">
    <source>
        <dbReference type="PROSITE" id="PS51379"/>
    </source>
</evidence>
<evidence type="ECO:0000256" key="1">
    <source>
        <dbReference type="ARBA" id="ARBA00022723"/>
    </source>
</evidence>
<name>A0ABV4BPB6_9CLOT</name>
<dbReference type="PROSITE" id="PS00198">
    <property type="entry name" value="4FE4S_FER_1"/>
    <property type="match status" value="1"/>
</dbReference>
<proteinExistence type="predicted"/>
<dbReference type="InterPro" id="IPR017900">
    <property type="entry name" value="4Fe4S_Fe_S_CS"/>
</dbReference>
<comment type="caution">
    <text evidence="5">The sequence shown here is derived from an EMBL/GenBank/DDBJ whole genome shotgun (WGS) entry which is preliminary data.</text>
</comment>
<evidence type="ECO:0000256" key="2">
    <source>
        <dbReference type="ARBA" id="ARBA00023004"/>
    </source>
</evidence>
<reference evidence="5 6" key="1">
    <citation type="submission" date="2024-08" db="EMBL/GenBank/DDBJ databases">
        <title>Clostridium lapicellarii sp. nov., and Clostridium renhuaiense sp. nov., two species isolated from the mud in a fermentation cellar used for producing sauce-flavour Chinese liquors.</title>
        <authorList>
            <person name="Yang F."/>
            <person name="Wang H."/>
            <person name="Chen L.Q."/>
            <person name="Zhou N."/>
            <person name="Lu J.J."/>
            <person name="Pu X.X."/>
            <person name="Wan B."/>
            <person name="Wang L."/>
            <person name="Liu S.J."/>
        </authorList>
    </citation>
    <scope>NUCLEOTIDE SEQUENCE [LARGE SCALE GENOMIC DNA]</scope>
    <source>
        <strain evidence="5 6">MT-5</strain>
    </source>
</reference>
<dbReference type="InterPro" id="IPR052977">
    <property type="entry name" value="Polyferredoxin-like_ET"/>
</dbReference>
<dbReference type="PANTHER" id="PTHR43193:SF2">
    <property type="entry name" value="POLYFERREDOXIN PROTEIN FWDF"/>
    <property type="match status" value="1"/>
</dbReference>
<dbReference type="PANTHER" id="PTHR43193">
    <property type="match status" value="1"/>
</dbReference>